<keyword evidence="1" id="KW-0472">Membrane</keyword>
<keyword evidence="3" id="KW-1185">Reference proteome</keyword>
<evidence type="ECO:0000256" key="1">
    <source>
        <dbReference type="SAM" id="Phobius"/>
    </source>
</evidence>
<organism evidence="2 3">
    <name type="scientific">Evansella vedderi</name>
    <dbReference type="NCBI Taxonomy" id="38282"/>
    <lineage>
        <taxon>Bacteria</taxon>
        <taxon>Bacillati</taxon>
        <taxon>Bacillota</taxon>
        <taxon>Bacilli</taxon>
        <taxon>Bacillales</taxon>
        <taxon>Bacillaceae</taxon>
        <taxon>Evansella</taxon>
    </lineage>
</organism>
<evidence type="ECO:0000313" key="2">
    <source>
        <dbReference type="EMBL" id="MDQ0256943.1"/>
    </source>
</evidence>
<dbReference type="RefSeq" id="WP_307329870.1">
    <property type="nucleotide sequence ID" value="NZ_JAUSUG010000021.1"/>
</dbReference>
<keyword evidence="1" id="KW-1133">Transmembrane helix</keyword>
<protein>
    <submittedName>
        <fullName evidence="2">Uncharacterized protein</fullName>
    </submittedName>
</protein>
<evidence type="ECO:0000313" key="3">
    <source>
        <dbReference type="Proteomes" id="UP001230005"/>
    </source>
</evidence>
<proteinExistence type="predicted"/>
<feature type="transmembrane region" description="Helical" evidence="1">
    <location>
        <begin position="12"/>
        <end position="32"/>
    </location>
</feature>
<keyword evidence="1" id="KW-0812">Transmembrane</keyword>
<gene>
    <name evidence="2" type="ORF">J2S74_004388</name>
</gene>
<reference evidence="2 3" key="1">
    <citation type="submission" date="2023-07" db="EMBL/GenBank/DDBJ databases">
        <title>Genomic Encyclopedia of Type Strains, Phase IV (KMG-IV): sequencing the most valuable type-strain genomes for metagenomic binning, comparative biology and taxonomic classification.</title>
        <authorList>
            <person name="Goeker M."/>
        </authorList>
    </citation>
    <scope>NUCLEOTIDE SEQUENCE [LARGE SCALE GENOMIC DNA]</scope>
    <source>
        <strain evidence="2 3">DSM 9768</strain>
    </source>
</reference>
<name>A0ABU0A2N0_9BACI</name>
<dbReference type="EMBL" id="JAUSUG010000021">
    <property type="protein sequence ID" value="MDQ0256943.1"/>
    <property type="molecule type" value="Genomic_DNA"/>
</dbReference>
<accession>A0ABU0A2N0</accession>
<comment type="caution">
    <text evidence="2">The sequence shown here is derived from an EMBL/GenBank/DDBJ whole genome shotgun (WGS) entry which is preliminary data.</text>
</comment>
<dbReference type="Proteomes" id="UP001230005">
    <property type="component" value="Unassembled WGS sequence"/>
</dbReference>
<sequence length="121" mass="13963">MFFELSNDLVPIILSMSLYLTVLGLQLVNGMAQDYAMSRRSIANESLRTIEVNSSNEEEATEEMGQKQNFITRIVKRKEAPEDDSDYLFSSIKMDFDRKRGGQRWKINLYSTSLKGMVFSF</sequence>